<gene>
    <name evidence="1" type="ORF">SGL43_00591</name>
</gene>
<evidence type="ECO:0000313" key="2">
    <source>
        <dbReference type="Proteomes" id="UP001154015"/>
    </source>
</evidence>
<dbReference type="EMBL" id="CAKXYP010000002">
    <property type="protein sequence ID" value="CAH9413592.1"/>
    <property type="molecule type" value="Genomic_DNA"/>
</dbReference>
<reference evidence="1" key="1">
    <citation type="submission" date="2022-03" db="EMBL/GenBank/DDBJ databases">
        <authorList>
            <person name="Leyn A S."/>
        </authorList>
    </citation>
    <scope>NUCLEOTIDE SEQUENCE</scope>
    <source>
        <strain evidence="1">Streptomyces globisporus 4-3</strain>
    </source>
</reference>
<dbReference type="Proteomes" id="UP001154015">
    <property type="component" value="Unassembled WGS sequence"/>
</dbReference>
<protein>
    <recommendedName>
        <fullName evidence="3">Calcium-binding protein</fullName>
    </recommendedName>
</protein>
<comment type="caution">
    <text evidence="1">The sequence shown here is derived from an EMBL/GenBank/DDBJ whole genome shotgun (WGS) entry which is preliminary data.</text>
</comment>
<name>A0ABN8UTQ6_STRGL</name>
<proteinExistence type="predicted"/>
<organism evidence="1 2">
    <name type="scientific">Streptomyces globisporus</name>
    <dbReference type="NCBI Taxonomy" id="1908"/>
    <lineage>
        <taxon>Bacteria</taxon>
        <taxon>Bacillati</taxon>
        <taxon>Actinomycetota</taxon>
        <taxon>Actinomycetes</taxon>
        <taxon>Kitasatosporales</taxon>
        <taxon>Streptomycetaceae</taxon>
        <taxon>Streptomyces</taxon>
    </lineage>
</organism>
<accession>A0ABN8UTQ6</accession>
<evidence type="ECO:0008006" key="3">
    <source>
        <dbReference type="Google" id="ProtNLM"/>
    </source>
</evidence>
<evidence type="ECO:0000313" key="1">
    <source>
        <dbReference type="EMBL" id="CAH9413592.1"/>
    </source>
</evidence>
<keyword evidence="2" id="KW-1185">Reference proteome</keyword>
<sequence>MYNPSHLLRVCSVGSSIGRPAGFVDCAGRSCIHRGTHMRIRTTAATVSVVGALALSVVAAPSAQADGRYGDIAITKVTVNGGANVVVGTSAVKKFSVTITAKDDSGIEAADIDLEGPGFGYLSSSDTRCSGSTCTAKFTVDPKVDLPYSNDIAGTWYVGAWVDANDGDYIWTEKAKSFKFQRASRLSVNASPEPVKKGKTLTVTGKLERANWDTFKYHGYTKQPVKLQFKKKGAASYTTVKTVTSSSTGTLKTTVKASSDGHWRYSFAGTSTTPAVSAAGDFVDVK</sequence>